<dbReference type="EMBL" id="APPE01000031">
    <property type="protein sequence ID" value="ENV00364.1"/>
    <property type="molecule type" value="Genomic_DNA"/>
</dbReference>
<dbReference type="HOGENOM" id="CLU_2379699_0_0_6"/>
<name>N8WTZ3_9GAMM</name>
<keyword evidence="3" id="KW-1185">Reference proteome</keyword>
<comment type="caution">
    <text evidence="2">The sequence shown here is derived from an EMBL/GenBank/DDBJ whole genome shotgun (WGS) entry which is preliminary data.</text>
</comment>
<sequence length="94" mass="10263">MIELIPLFTAILKVCIALRVLTFTSTHHRIKPIYSILAVGFVGYFLGSAVSILVNGQLVTLSELILTVILTVLVMIAQGNVAELFRKVSDKSGY</sequence>
<organism evidence="2 3">
    <name type="scientific">Acinetobacter variabilis</name>
    <dbReference type="NCBI Taxonomy" id="70346"/>
    <lineage>
        <taxon>Bacteria</taxon>
        <taxon>Pseudomonadati</taxon>
        <taxon>Pseudomonadota</taxon>
        <taxon>Gammaproteobacteria</taxon>
        <taxon>Moraxellales</taxon>
        <taxon>Moraxellaceae</taxon>
        <taxon>Acinetobacter</taxon>
    </lineage>
</organism>
<accession>N8WTZ3</accession>
<proteinExistence type="predicted"/>
<feature type="transmembrane region" description="Helical" evidence="1">
    <location>
        <begin position="33"/>
        <end position="54"/>
    </location>
</feature>
<dbReference type="RefSeq" id="WP_004780845.1">
    <property type="nucleotide sequence ID" value="NZ_KB849398.1"/>
</dbReference>
<dbReference type="AlphaFoldDB" id="N8WTZ3"/>
<keyword evidence="1" id="KW-0812">Transmembrane</keyword>
<feature type="transmembrane region" description="Helical" evidence="1">
    <location>
        <begin position="61"/>
        <end position="81"/>
    </location>
</feature>
<dbReference type="InterPro" id="IPR008473">
    <property type="entry name" value="Phage_holin_3_7"/>
</dbReference>
<reference evidence="2 3" key="1">
    <citation type="submission" date="2013-02" db="EMBL/GenBank/DDBJ databases">
        <title>The Genome Sequence of Acinetobacter sp. NIPH 899.</title>
        <authorList>
            <consortium name="The Broad Institute Genome Sequencing Platform"/>
            <consortium name="The Broad Institute Genome Sequencing Center for Infectious Disease"/>
            <person name="Cerqueira G."/>
            <person name="Feldgarden M."/>
            <person name="Courvalin P."/>
            <person name="Perichon B."/>
            <person name="Grillot-Courvalin C."/>
            <person name="Clermont D."/>
            <person name="Rocha E."/>
            <person name="Yoon E.-J."/>
            <person name="Nemec A."/>
            <person name="Walker B."/>
            <person name="Young S.K."/>
            <person name="Zeng Q."/>
            <person name="Gargeya S."/>
            <person name="Fitzgerald M."/>
            <person name="Haas B."/>
            <person name="Abouelleil A."/>
            <person name="Alvarado L."/>
            <person name="Arachchi H.M."/>
            <person name="Berlin A.M."/>
            <person name="Chapman S.B."/>
            <person name="Dewar J."/>
            <person name="Goldberg J."/>
            <person name="Griggs A."/>
            <person name="Gujja S."/>
            <person name="Hansen M."/>
            <person name="Howarth C."/>
            <person name="Imamovic A."/>
            <person name="Larimer J."/>
            <person name="McCowan C."/>
            <person name="Murphy C."/>
            <person name="Neiman D."/>
            <person name="Pearson M."/>
            <person name="Priest M."/>
            <person name="Roberts A."/>
            <person name="Saif S."/>
            <person name="Shea T."/>
            <person name="Sisk P."/>
            <person name="Sykes S."/>
            <person name="Wortman J."/>
            <person name="Nusbaum C."/>
            <person name="Birren B."/>
        </authorList>
    </citation>
    <scope>NUCLEOTIDE SEQUENCE [LARGE SCALE GENOMIC DNA]</scope>
    <source>
        <strain evidence="2 3">NIPH 899</strain>
    </source>
</reference>
<dbReference type="PATRIC" id="fig|1217710.3.peg.565"/>
<evidence type="ECO:0000256" key="1">
    <source>
        <dbReference type="SAM" id="Phobius"/>
    </source>
</evidence>
<evidence type="ECO:0000313" key="2">
    <source>
        <dbReference type="EMBL" id="ENV00364.1"/>
    </source>
</evidence>
<dbReference type="Pfam" id="PF05449">
    <property type="entry name" value="Phage_holin_3_7"/>
    <property type="match status" value="1"/>
</dbReference>
<keyword evidence="1" id="KW-0472">Membrane</keyword>
<keyword evidence="1" id="KW-1133">Transmembrane helix</keyword>
<protein>
    <submittedName>
        <fullName evidence="2">Uncharacterized protein</fullName>
    </submittedName>
</protein>
<gene>
    <name evidence="2" type="ORF">F969_00595</name>
</gene>
<dbReference type="Proteomes" id="UP000013070">
    <property type="component" value="Unassembled WGS sequence"/>
</dbReference>
<evidence type="ECO:0000313" key="3">
    <source>
        <dbReference type="Proteomes" id="UP000013070"/>
    </source>
</evidence>